<dbReference type="AlphaFoldDB" id="A0AAU7QAU9"/>
<evidence type="ECO:0000256" key="1">
    <source>
        <dbReference type="ARBA" id="ARBA00004496"/>
    </source>
</evidence>
<reference evidence="7" key="1">
    <citation type="submission" date="2024-06" db="EMBL/GenBank/DDBJ databases">
        <authorList>
            <person name="Coelho C."/>
            <person name="Bento M."/>
            <person name="Garcia E."/>
            <person name="Camelo A."/>
            <person name="Brandao I."/>
            <person name="Espirito Santo C."/>
            <person name="Trovao J."/>
            <person name="Verissimo A."/>
            <person name="Costa J."/>
            <person name="Tiago I."/>
        </authorList>
    </citation>
    <scope>NUCLEOTIDE SEQUENCE</scope>
    <source>
        <strain evidence="7">KWT182</strain>
    </source>
</reference>
<dbReference type="NCBIfam" id="NF002293">
    <property type="entry name" value="PRK01220.1"/>
    <property type="match status" value="1"/>
</dbReference>
<dbReference type="NCBIfam" id="TIGR03130">
    <property type="entry name" value="malonate_delta"/>
    <property type="match status" value="1"/>
</dbReference>
<evidence type="ECO:0000256" key="4">
    <source>
        <dbReference type="HAMAP-Rule" id="MF_00710"/>
    </source>
</evidence>
<comment type="function">
    <text evidence="4">Subunit of malonate decarboxylase, it is an acyl carrier protein to which acetyl and malonyl thioester residues are bound via a 2'-(5''-phosphoribosyl)-3'-dephospho-CoA prosthetic group and turn over during the catalytic mechanism.</text>
</comment>
<proteinExistence type="inferred from homology"/>
<protein>
    <recommendedName>
        <fullName evidence="4 5">Malonate decarboxylase acyl carrier protein</fullName>
    </recommendedName>
    <alternativeName>
        <fullName evidence="4">Malonate decarboxylase subunit delta</fullName>
    </alternativeName>
</protein>
<comment type="similarity">
    <text evidence="4">Belongs to the MdcC family.</text>
</comment>
<keyword evidence="2 4" id="KW-0963">Cytoplasm</keyword>
<feature type="modified residue" description="O-(phosphoribosyl dephospho-coenzyme A)serine" evidence="4 6">
    <location>
        <position position="25"/>
    </location>
</feature>
<comment type="PTM">
    <text evidence="4 6">Covalently binds the prosthetic group of malonate decarboxylase.</text>
</comment>
<dbReference type="GO" id="GO:0005737">
    <property type="term" value="C:cytoplasm"/>
    <property type="evidence" value="ECO:0007669"/>
    <property type="project" value="UniProtKB-SubCell"/>
</dbReference>
<gene>
    <name evidence="4" type="primary">mdcC</name>
    <name evidence="7" type="ORF">ABK905_24610</name>
</gene>
<keyword evidence="3 4" id="KW-0597">Phosphoprotein</keyword>
<dbReference type="EMBL" id="CP157947">
    <property type="protein sequence ID" value="XBS69516.1"/>
    <property type="molecule type" value="Genomic_DNA"/>
</dbReference>
<dbReference type="Pfam" id="PF06857">
    <property type="entry name" value="ACP"/>
    <property type="match status" value="1"/>
</dbReference>
<evidence type="ECO:0000256" key="6">
    <source>
        <dbReference type="PIRSR" id="PIRSR609662-50"/>
    </source>
</evidence>
<dbReference type="HAMAP" id="MF_00710">
    <property type="entry name" value="Malonate_deCO2ase_dsu"/>
    <property type="match status" value="1"/>
</dbReference>
<evidence type="ECO:0000256" key="2">
    <source>
        <dbReference type="ARBA" id="ARBA00022490"/>
    </source>
</evidence>
<dbReference type="InterPro" id="IPR023439">
    <property type="entry name" value="Mal_deCO2ase/Cit_lyase_ACP"/>
</dbReference>
<evidence type="ECO:0000256" key="5">
    <source>
        <dbReference type="NCBIfam" id="TIGR03130"/>
    </source>
</evidence>
<organism evidence="7">
    <name type="scientific">Acerihabitans sp. KWT182</name>
    <dbReference type="NCBI Taxonomy" id="3157919"/>
    <lineage>
        <taxon>Bacteria</taxon>
        <taxon>Pseudomonadati</taxon>
        <taxon>Pseudomonadota</taxon>
        <taxon>Gammaproteobacteria</taxon>
        <taxon>Enterobacterales</taxon>
        <taxon>Pectobacteriaceae</taxon>
        <taxon>Acerihabitans</taxon>
    </lineage>
</organism>
<dbReference type="GO" id="GO:0000036">
    <property type="term" value="F:acyl carrier activity"/>
    <property type="evidence" value="ECO:0007669"/>
    <property type="project" value="UniProtKB-UniRule"/>
</dbReference>
<evidence type="ECO:0000256" key="3">
    <source>
        <dbReference type="ARBA" id="ARBA00022553"/>
    </source>
</evidence>
<sequence length="99" mass="10702">MERIELHFPAGEALPARALAGVVGSGDLEVLYQPSAEKSLQVTVTSSVDGGRQRWQHLFERVGAVRPLPAGKLAINDFGATPGVARLRIEQVFEEAEHV</sequence>
<comment type="subcellular location">
    <subcellularLocation>
        <location evidence="1 4">Cytoplasm</location>
    </subcellularLocation>
</comment>
<accession>A0AAU7QAU9</accession>
<evidence type="ECO:0000313" key="7">
    <source>
        <dbReference type="EMBL" id="XBS69516.1"/>
    </source>
</evidence>
<dbReference type="InterPro" id="IPR009662">
    <property type="entry name" value="Malonate_deCO2ase_dsu"/>
</dbReference>
<name>A0AAU7QAU9_9GAMM</name>